<sequence>MLSIQGNSCITSGWSVHQLTPAPGYACALVSEGPVGRLRCFSERISRCSSH</sequence>
<keyword evidence="2" id="KW-1185">Reference proteome</keyword>
<dbReference type="AlphaFoldDB" id="A0A975BMC9"/>
<protein>
    <submittedName>
        <fullName evidence="1">Uncharacterized protein</fullName>
    </submittedName>
</protein>
<evidence type="ECO:0000313" key="1">
    <source>
        <dbReference type="EMBL" id="QTA87654.1"/>
    </source>
</evidence>
<evidence type="ECO:0000313" key="2">
    <source>
        <dbReference type="Proteomes" id="UP000663722"/>
    </source>
</evidence>
<proteinExistence type="predicted"/>
<reference evidence="1" key="1">
    <citation type="journal article" date="2021" name="Microb. Physiol.">
        <title>Proteogenomic Insights into the Physiology of Marine, Sulfate-Reducing, Filamentous Desulfonema limicola and Desulfonema magnum.</title>
        <authorList>
            <person name="Schnaars V."/>
            <person name="Wohlbrand L."/>
            <person name="Scheve S."/>
            <person name="Hinrichs C."/>
            <person name="Reinhardt R."/>
            <person name="Rabus R."/>
        </authorList>
    </citation>
    <scope>NUCLEOTIDE SEQUENCE</scope>
    <source>
        <strain evidence="1">4be13</strain>
    </source>
</reference>
<accession>A0A975BMC9</accession>
<dbReference type="Proteomes" id="UP000663722">
    <property type="component" value="Chromosome"/>
</dbReference>
<dbReference type="EMBL" id="CP061800">
    <property type="protein sequence ID" value="QTA87654.1"/>
    <property type="molecule type" value="Genomic_DNA"/>
</dbReference>
<organism evidence="1 2">
    <name type="scientific">Desulfonema magnum</name>
    <dbReference type="NCBI Taxonomy" id="45655"/>
    <lineage>
        <taxon>Bacteria</taxon>
        <taxon>Pseudomonadati</taxon>
        <taxon>Thermodesulfobacteriota</taxon>
        <taxon>Desulfobacteria</taxon>
        <taxon>Desulfobacterales</taxon>
        <taxon>Desulfococcaceae</taxon>
        <taxon>Desulfonema</taxon>
    </lineage>
</organism>
<dbReference type="KEGG" id="dmm:dnm_036880"/>
<name>A0A975BMC9_9BACT</name>
<gene>
    <name evidence="1" type="ORF">dnm_036880</name>
</gene>